<protein>
    <submittedName>
        <fullName evidence="7">Site-specific integrase</fullName>
    </submittedName>
</protein>
<dbReference type="SUPFAM" id="SSF56349">
    <property type="entry name" value="DNA breaking-rejoining enzymes"/>
    <property type="match status" value="1"/>
</dbReference>
<comment type="caution">
    <text evidence="7">The sequence shown here is derived from an EMBL/GenBank/DDBJ whole genome shotgun (WGS) entry which is preliminary data.</text>
</comment>
<keyword evidence="3" id="KW-0238">DNA-binding</keyword>
<evidence type="ECO:0000256" key="3">
    <source>
        <dbReference type="ARBA" id="ARBA00023125"/>
    </source>
</evidence>
<evidence type="ECO:0000256" key="4">
    <source>
        <dbReference type="ARBA" id="ARBA00023172"/>
    </source>
</evidence>
<dbReference type="Pfam" id="PF14659">
    <property type="entry name" value="Phage_int_SAM_3"/>
    <property type="match status" value="1"/>
</dbReference>
<dbReference type="Gene3D" id="1.10.443.10">
    <property type="entry name" value="Intergrase catalytic core"/>
    <property type="match status" value="1"/>
</dbReference>
<evidence type="ECO:0000256" key="1">
    <source>
        <dbReference type="ARBA" id="ARBA00008857"/>
    </source>
</evidence>
<feature type="domain" description="Tyr recombinase" evidence="6">
    <location>
        <begin position="170"/>
        <end position="376"/>
    </location>
</feature>
<dbReference type="InterPro" id="IPR004107">
    <property type="entry name" value="Integrase_SAM-like_N"/>
</dbReference>
<keyword evidence="4" id="KW-0233">DNA recombination</keyword>
<evidence type="ECO:0000256" key="5">
    <source>
        <dbReference type="SAM" id="MobiDB-lite"/>
    </source>
</evidence>
<name>A0ABU3NVP8_9FIRM</name>
<dbReference type="InterPro" id="IPR002104">
    <property type="entry name" value="Integrase_catalytic"/>
</dbReference>
<gene>
    <name evidence="7" type="ORF">Q4T40_06540</name>
</gene>
<accession>A0ABU3NVP8</accession>
<feature type="region of interest" description="Disordered" evidence="5">
    <location>
        <begin position="1"/>
        <end position="31"/>
    </location>
</feature>
<dbReference type="CDD" id="cd00397">
    <property type="entry name" value="DNA_BRE_C"/>
    <property type="match status" value="1"/>
</dbReference>
<dbReference type="PANTHER" id="PTHR30629:SF2">
    <property type="entry name" value="PROPHAGE INTEGRASE INTS-RELATED"/>
    <property type="match status" value="1"/>
</dbReference>
<keyword evidence="8" id="KW-1185">Reference proteome</keyword>
<dbReference type="Gene3D" id="1.10.150.130">
    <property type="match status" value="1"/>
</dbReference>
<evidence type="ECO:0000259" key="6">
    <source>
        <dbReference type="PROSITE" id="PS51898"/>
    </source>
</evidence>
<dbReference type="RefSeq" id="WP_413779422.1">
    <property type="nucleotide sequence ID" value="NZ_JAUOZS010000001.1"/>
</dbReference>
<evidence type="ECO:0000313" key="8">
    <source>
        <dbReference type="Proteomes" id="UP001254848"/>
    </source>
</evidence>
<dbReference type="PROSITE" id="PS51898">
    <property type="entry name" value="TYR_RECOMBINASE"/>
    <property type="match status" value="1"/>
</dbReference>
<dbReference type="InterPro" id="IPR010998">
    <property type="entry name" value="Integrase_recombinase_N"/>
</dbReference>
<proteinExistence type="inferred from homology"/>
<dbReference type="EMBL" id="JAUOZS010000001">
    <property type="protein sequence ID" value="MDT8900890.1"/>
    <property type="molecule type" value="Genomic_DNA"/>
</dbReference>
<evidence type="ECO:0000313" key="7">
    <source>
        <dbReference type="EMBL" id="MDT8900890.1"/>
    </source>
</evidence>
<dbReference type="Pfam" id="PF00589">
    <property type="entry name" value="Phage_integrase"/>
    <property type="match status" value="1"/>
</dbReference>
<dbReference type="InterPro" id="IPR013762">
    <property type="entry name" value="Integrase-like_cat_sf"/>
</dbReference>
<comment type="similarity">
    <text evidence="1">Belongs to the 'phage' integrase family.</text>
</comment>
<dbReference type="InterPro" id="IPR011010">
    <property type="entry name" value="DNA_brk_join_enz"/>
</dbReference>
<evidence type="ECO:0000256" key="2">
    <source>
        <dbReference type="ARBA" id="ARBA00022908"/>
    </source>
</evidence>
<keyword evidence="2" id="KW-0229">DNA integration</keyword>
<dbReference type="Proteomes" id="UP001254848">
    <property type="component" value="Unassembled WGS sequence"/>
</dbReference>
<dbReference type="InterPro" id="IPR050808">
    <property type="entry name" value="Phage_Integrase"/>
</dbReference>
<reference evidence="7 8" key="1">
    <citation type="submission" date="2023-07" db="EMBL/GenBank/DDBJ databases">
        <title>The novel representative of Negativicutes class, Anaeroselena agilis gen. nov. sp. nov.</title>
        <authorList>
            <person name="Prokofeva M.I."/>
            <person name="Elcheninov A.G."/>
            <person name="Klyukina A."/>
            <person name="Kublanov I.V."/>
            <person name="Frolov E.N."/>
            <person name="Podosokorskaya O.A."/>
        </authorList>
    </citation>
    <scope>NUCLEOTIDE SEQUENCE [LARGE SCALE GENOMIC DNA]</scope>
    <source>
        <strain evidence="7 8">4137-cl</strain>
    </source>
</reference>
<organism evidence="7 8">
    <name type="scientific">Anaeroselena agilis</name>
    <dbReference type="NCBI Taxonomy" id="3063788"/>
    <lineage>
        <taxon>Bacteria</taxon>
        <taxon>Bacillati</taxon>
        <taxon>Bacillota</taxon>
        <taxon>Negativicutes</taxon>
        <taxon>Acetonemataceae</taxon>
        <taxon>Anaeroselena</taxon>
    </lineage>
</organism>
<dbReference type="PANTHER" id="PTHR30629">
    <property type="entry name" value="PROPHAGE INTEGRASE"/>
    <property type="match status" value="1"/>
</dbReference>
<sequence>MGKRGQNEGSIRKRKDGSWEGRYTTKSGERKSVYGKTRQEVNQKLSKILAEINRGTYIEPSKVCFSEVYENWKPFGLDPVADATKSQYLYLFNKHILPYFGGMKVSDINETTIQNFINEKNNDYAPYTVRMAKTLVASVLDIAVEDQLIARNPARSRKKIKLPKDKPDHEKSNPLELEDLQSLLDHAKKRLLPPNKGVKERKPDRRLAMALWLGSTCGFRRGEVLGLRKSDIDTRRKMIRPREAFGTVNGKGVKKGLKNETSYNPVLLTDSQCTVIQDYLKWHAEVFPNSIHLFPSTKNPSTPVSPRWFTKMVADTAVDAGLDGTRFHDMRHTHGYLMMESGADSFTVQERLRHKDYRSTRRYVKASARRQRAAVQNVVDLVQKVSEKDKKNGAD</sequence>